<feature type="compositionally biased region" description="Basic and acidic residues" evidence="2">
    <location>
        <begin position="155"/>
        <end position="177"/>
    </location>
</feature>
<feature type="region of interest" description="Disordered" evidence="2">
    <location>
        <begin position="1434"/>
        <end position="1465"/>
    </location>
</feature>
<feature type="coiled-coil region" evidence="1">
    <location>
        <begin position="1072"/>
        <end position="1102"/>
    </location>
</feature>
<feature type="compositionally biased region" description="Polar residues" evidence="2">
    <location>
        <begin position="139"/>
        <end position="152"/>
    </location>
</feature>
<evidence type="ECO:0000313" key="3">
    <source>
        <dbReference type="Proteomes" id="UP000001819"/>
    </source>
</evidence>
<protein>
    <submittedName>
        <fullName evidence="4">Titin isoform X1</fullName>
    </submittedName>
</protein>
<feature type="region of interest" description="Disordered" evidence="2">
    <location>
        <begin position="246"/>
        <end position="335"/>
    </location>
</feature>
<feature type="compositionally biased region" description="Basic and acidic residues" evidence="2">
    <location>
        <begin position="223"/>
        <end position="234"/>
    </location>
</feature>
<feature type="compositionally biased region" description="Basic and acidic residues" evidence="2">
    <location>
        <begin position="276"/>
        <end position="288"/>
    </location>
</feature>
<reference evidence="3" key="1">
    <citation type="submission" date="2024-06" db="UniProtKB">
        <authorList>
            <consortium name="RefSeq"/>
        </authorList>
    </citation>
    <scope>NUCLEOTIDE SEQUENCE [LARGE SCALE GENOMIC DNA]</scope>
    <source>
        <strain evidence="3">MV2-25</strain>
    </source>
</reference>
<feature type="region of interest" description="Disordered" evidence="2">
    <location>
        <begin position="1318"/>
        <end position="1344"/>
    </location>
</feature>
<feature type="compositionally biased region" description="Basic and acidic residues" evidence="2">
    <location>
        <begin position="1640"/>
        <end position="1654"/>
    </location>
</feature>
<proteinExistence type="predicted"/>
<feature type="region of interest" description="Disordered" evidence="2">
    <location>
        <begin position="1851"/>
        <end position="1952"/>
    </location>
</feature>
<feature type="region of interest" description="Disordered" evidence="2">
    <location>
        <begin position="1046"/>
        <end position="1068"/>
    </location>
</feature>
<feature type="compositionally biased region" description="Basic and acidic residues" evidence="2">
    <location>
        <begin position="1772"/>
        <end position="1789"/>
    </location>
</feature>
<sequence length="2024" mass="228528">MIGRMSICRTPLHYLGMLRPTLRSTQLSPLAAQRLKHDTGDSGEEPSAKGRPRLRQVKLIEVRRGSGKGENPIRDGATTSGLRTKSVGLESEEAKNEPMGEAKDEPMSEAKDEVFNEAKEVALMSASKDEPMSEAKNEPMSQAKNEPMSQAKNEPMSEAKNEPMSEAKNEPMSEAKNEPMSQAKNEPISEAKNEPMSQAKNEPMSEAKNEPMSQAKNEPMSYARDEPISEAKNDVFSEAKKVAFMSATKDEPISEAKNEPLCEAKDEAFTGAQHEPMAEAKDSPRSEAQDEAFTTEIPQERRQESPFESRPELPMERQPALPAKTSPGEVNPKNPYHIVTCEQEQDTEPSNAEVPEGKVKVSGTIIFKDSSNFETKSLEILANVPTPTGESLNVWSQSCAPEKEDSGAAKNVNDTKDEEAQIILEFDADTSTTKGNMDLKVNASKTEEILNSDTQNKIDEKQATIEDLYPTTPKGYEIGCVVDLSDIVQSTRDEQNVEAIVPETENLDDKIQISSSAETTNRLPRTIVRKTDDSPAKAVEAVNEEQAVEAIVPGTENLDDKIQTSSTAVDEEQAVEKVETIENPEEIAIKSPTNRLPRMIVRKKDDSPIQTPTNRLPIQWINEDGSPAKVAKTVEAVNEEQAVEAIVPETENVDDKIQTSSTAAPTNRLPRTIVKKTDDSPAKAVEAVKDELSVKAVVPETENVDDKMQISSTAVKEEQAAEAVKKVEAIVPESPEEIVIKSATNRLPHMIVRKKDDSPAKAEEAVNEEQAVESSEEVEIIAENSEAFKSPSNTLPLRIVRDENDFPVEPVFKQLIPSSEFKTNRDAPPEESYSWKDKSKENIEFIQTKKVFKSDMEEELAAPTSMDLSPEKALKKVEVETSEAKEFKSEMNELQSETKELQMEMNELQSEAKELQMEMNELQSETTELQSEMNELQSETKELQPAMNELQSEATEEKSESTEVQNTPKSAAEIISMMEQKHKDQKSMILANRSHDYPSKSTSQIVATFGLRPEPGQGFRAKGQLNRTELDRQADEYFAYISEPVTSQRATKMEPEPSELEKKMEPENSELAKSIEAETSELDRKVQQVETAEESNRKAEEYFEKIHYPETSALEPEIAELMKKIDLEQSQLEMKMEPETSELGRKVEKVETAEESNRKAEEYFEKIHYPETSALEPEIAELMKKIDLEQSQLEMKMEPETSELGRKVEKVETAEESNRKADEYFAKIHDPETSALEPEIAEFMKKIDLEQSQLEMKMEPETSELGRKVEKVETAEESNRKAEEYFEKIHYPETSALEPEIAEFMKKIDLEQSQLEMKMEPETSELGRKVEKVETPEESNRKADEYFAKINKHTIPELEPEISKFMETSNLPKKILPDFSKLYKKFQKVETPEESERKAEEYFAKISAPETSELAKKMEPVKSELAKKIEPEKSELTKKKAAETSQLGRIVEKVETPEESERKAEEYFAKISAPEISELANKMELEKSELANKMEPEKSELANKMEPEKSELTKKKAAESSQLGRKVEKVETPEEANRKAEEYFAKINDQETSLDRQVEESRRTTFEEMFVNSKSSQYFNEMNPKQETYRLKRNETSKKVEKGSHLDTKLDQAIKDMALNQKAEEYFDIINEAELSQLEGKMEPESSQLDKKMNPETPQEEESRSFEELTTKFVVRHGGEKEEADEKSMKRNRDDAIADKQGDDTNEEPPSDKPLFVPPEDKDRLKEKSELSEGDLYKKQSEDPVSDDAAEFSSNSEPEKRPAPERKRKRKLADGELDVKLLVPDEAKETASGTSPAIDAPAKQNFVQYIVEKIFRKKKPPPKGRTMSTCCQSRDVSTSCALLCPDNNDIFDDPFSPEEGKTIDPNDKDFISPDLERQGLGARAIRTDREENRKHGQPQAMKIDNPVGVWSTKKTKTPLNHQPGMSMSTMLFSSDSDSTKIRGGSKQCKNREKTMREKLMEKKENKDNKIEIMGGSEQCAEKLQKLKDGSEDDDCKSSFSSFFQFTKMFWSPTLSDSEPTKKDK</sequence>
<organism evidence="3 4">
    <name type="scientific">Drosophila pseudoobscura pseudoobscura</name>
    <name type="common">Fruit fly</name>
    <dbReference type="NCBI Taxonomy" id="46245"/>
    <lineage>
        <taxon>Eukaryota</taxon>
        <taxon>Metazoa</taxon>
        <taxon>Ecdysozoa</taxon>
        <taxon>Arthropoda</taxon>
        <taxon>Hexapoda</taxon>
        <taxon>Insecta</taxon>
        <taxon>Pterygota</taxon>
        <taxon>Neoptera</taxon>
        <taxon>Endopterygota</taxon>
        <taxon>Diptera</taxon>
        <taxon>Brachycera</taxon>
        <taxon>Muscomorpha</taxon>
        <taxon>Ephydroidea</taxon>
        <taxon>Drosophilidae</taxon>
        <taxon>Drosophila</taxon>
        <taxon>Sophophora</taxon>
    </lineage>
</organism>
<dbReference type="Proteomes" id="UP000001819">
    <property type="component" value="Chromosome 2"/>
</dbReference>
<feature type="compositionally biased region" description="Polar residues" evidence="2">
    <location>
        <begin position="921"/>
        <end position="937"/>
    </location>
</feature>
<feature type="region of interest" description="Disordered" evidence="2">
    <location>
        <begin position="1492"/>
        <end position="1561"/>
    </location>
</feature>
<accession>A0A6I8VBG6</accession>
<feature type="region of interest" description="Disordered" evidence="2">
    <location>
        <begin position="753"/>
        <end position="777"/>
    </location>
</feature>
<feature type="region of interest" description="Disordered" evidence="2">
    <location>
        <begin position="1637"/>
        <end position="1803"/>
    </location>
</feature>
<name>A0A6I8VBG6_DROPS</name>
<feature type="region of interest" description="Disordered" evidence="2">
    <location>
        <begin position="919"/>
        <end position="969"/>
    </location>
</feature>
<evidence type="ECO:0000256" key="1">
    <source>
        <dbReference type="SAM" id="Coils"/>
    </source>
</evidence>
<evidence type="ECO:0000313" key="4">
    <source>
        <dbReference type="RefSeq" id="XP_015037697.2"/>
    </source>
</evidence>
<feature type="compositionally biased region" description="Basic and acidic residues" evidence="2">
    <location>
        <begin position="298"/>
        <end position="315"/>
    </location>
</feature>
<dbReference type="InParanoid" id="A0A6I8VBG6"/>
<feature type="compositionally biased region" description="Basic and acidic residues" evidence="2">
    <location>
        <begin position="753"/>
        <end position="764"/>
    </location>
</feature>
<feature type="compositionally biased region" description="Basic and acidic residues" evidence="2">
    <location>
        <begin position="1858"/>
        <end position="1877"/>
    </location>
</feature>
<feature type="compositionally biased region" description="Basic and acidic residues" evidence="2">
    <location>
        <begin position="1525"/>
        <end position="1544"/>
    </location>
</feature>
<gene>
    <name evidence="4" type="primary">LOC6897522</name>
</gene>
<feature type="compositionally biased region" description="Basic and acidic residues" evidence="2">
    <location>
        <begin position="1450"/>
        <end position="1465"/>
    </location>
</feature>
<feature type="region of interest" description="Disordered" evidence="2">
    <location>
        <begin position="1196"/>
        <end position="1218"/>
    </location>
</feature>
<dbReference type="RefSeq" id="XP_015037697.2">
    <property type="nucleotide sequence ID" value="XM_015182211.2"/>
</dbReference>
<feature type="compositionally biased region" description="Basic and acidic residues" evidence="2">
    <location>
        <begin position="127"/>
        <end position="137"/>
    </location>
</feature>
<feature type="compositionally biased region" description="Basic and acidic residues" evidence="2">
    <location>
        <begin position="1661"/>
        <end position="1670"/>
    </location>
</feature>
<reference evidence="4" key="2">
    <citation type="submission" date="2025-08" db="UniProtKB">
        <authorList>
            <consortium name="RefSeq"/>
        </authorList>
    </citation>
    <scope>IDENTIFICATION</scope>
    <source>
        <strain evidence="4">MV-25-SWS-2005</strain>
        <tissue evidence="4">Whole body</tissue>
    </source>
</reference>
<feature type="region of interest" description="Disordered" evidence="2">
    <location>
        <begin position="34"/>
        <end position="234"/>
    </location>
</feature>
<dbReference type="Gene3D" id="1.20.5.1000">
    <property type="entry name" value="arf6 gtpase in complex with a specific effector, jip4"/>
    <property type="match status" value="1"/>
</dbReference>
<feature type="compositionally biased region" description="Polar residues" evidence="2">
    <location>
        <begin position="1577"/>
        <end position="1586"/>
    </location>
</feature>
<feature type="compositionally biased region" description="Basic and acidic residues" evidence="2">
    <location>
        <begin position="1051"/>
        <end position="1066"/>
    </location>
</feature>
<keyword evidence="1" id="KW-0175">Coiled coil</keyword>
<feature type="region of interest" description="Disordered" evidence="2">
    <location>
        <begin position="1577"/>
        <end position="1604"/>
    </location>
</feature>
<feature type="compositionally biased region" description="Basic and acidic residues" evidence="2">
    <location>
        <begin position="1719"/>
        <end position="1742"/>
    </location>
</feature>
<feature type="compositionally biased region" description="Basic and acidic residues" evidence="2">
    <location>
        <begin position="1677"/>
        <end position="1703"/>
    </location>
</feature>
<dbReference type="KEGG" id="dpo:6897522"/>
<feature type="compositionally biased region" description="Basic and acidic residues" evidence="2">
    <location>
        <begin position="1587"/>
        <end position="1604"/>
    </location>
</feature>
<feature type="region of interest" description="Disordered" evidence="2">
    <location>
        <begin position="1257"/>
        <end position="1280"/>
    </location>
</feature>
<feature type="compositionally biased region" description="Basic and acidic residues" evidence="2">
    <location>
        <begin position="248"/>
        <end position="268"/>
    </location>
</feature>
<feature type="compositionally biased region" description="Acidic residues" evidence="2">
    <location>
        <begin position="765"/>
        <end position="777"/>
    </location>
</feature>
<feature type="compositionally biased region" description="Basic and acidic residues" evidence="2">
    <location>
        <begin position="1492"/>
        <end position="1518"/>
    </location>
</feature>
<feature type="compositionally biased region" description="Basic and acidic residues" evidence="2">
    <location>
        <begin position="92"/>
        <end position="120"/>
    </location>
</feature>
<evidence type="ECO:0000256" key="2">
    <source>
        <dbReference type="SAM" id="MobiDB-lite"/>
    </source>
</evidence>
<feature type="region of interest" description="Disordered" evidence="2">
    <location>
        <begin position="1135"/>
        <end position="1154"/>
    </location>
</feature>
<feature type="compositionally biased region" description="Polar residues" evidence="2">
    <location>
        <begin position="1917"/>
        <end position="1936"/>
    </location>
</feature>
<keyword evidence="3" id="KW-1185">Reference proteome</keyword>
<feature type="compositionally biased region" description="Basic and acidic residues" evidence="2">
    <location>
        <begin position="1885"/>
        <end position="1894"/>
    </location>
</feature>